<evidence type="ECO:0000313" key="4">
    <source>
        <dbReference type="EMBL" id="ASO07144.1"/>
    </source>
</evidence>
<dbReference type="GO" id="GO:0046512">
    <property type="term" value="P:sphingosine biosynthetic process"/>
    <property type="evidence" value="ECO:0007669"/>
    <property type="project" value="TreeGrafter"/>
</dbReference>
<dbReference type="InterPro" id="IPR031329">
    <property type="entry name" value="NEUT/ALK_ceramidase_N"/>
</dbReference>
<keyword evidence="2" id="KW-0746">Sphingolipid metabolism</keyword>
<dbReference type="AlphaFoldDB" id="A0A221V0M9"/>
<dbReference type="GO" id="GO:0005576">
    <property type="term" value="C:extracellular region"/>
    <property type="evidence" value="ECO:0007669"/>
    <property type="project" value="TreeGrafter"/>
</dbReference>
<evidence type="ECO:0000256" key="2">
    <source>
        <dbReference type="RuleBase" id="RU366019"/>
    </source>
</evidence>
<evidence type="ECO:0000256" key="1">
    <source>
        <dbReference type="PIRSR" id="PIRSR606823-2"/>
    </source>
</evidence>
<keyword evidence="1" id="KW-0479">Metal-binding</keyword>
<sequence length="474" mass="52716">MEYTKIINSKNKFLKYHFGLRGFRQLSSFSFLQFVLLLCTILFNGPAAEAQFRAAVVKEDITPSNSQYLLGYGERKSTGVMDKIYHRIVAIDDGTTQFFIVTSDICLYSPSEYDKVTSRLQKQYGIDPLNVWWSTTHTHSAPEVGVFGLYGIYLGDRIGHTVDSVYTAMAEQKLIEGILKARKNLVPARLGIGWGFSQANINRRAIDEKGKASLGMNPALPVDRRIGLLKLDKEDGTPLALIANYAMHGTVLGPENTEISGDAQGVVSEYVEQKTGVPMLYINGAAGNIAPIYSVYPNAQAGHLSQFKVLLGDKILEANKKIETDVDSIKLVTGSLTVETLRKPGMEWSSDLSKYTNTTTSGVNIVKLPVRFLKINKDIAIWSAPIELFCEVSNEVRSRSPFPFTFYFGYTNGWFGYMPTASAWPHGGYEVEMVSPFTSSAARDLTESVVGYLQGEMQTEQSPVRTKLKQKRKR</sequence>
<gene>
    <name evidence="4" type="ORF">AREALGSMS7_03734</name>
</gene>
<evidence type="ECO:0000313" key="5">
    <source>
        <dbReference type="Proteomes" id="UP000204551"/>
    </source>
</evidence>
<dbReference type="GO" id="GO:0017040">
    <property type="term" value="F:N-acylsphingosine amidohydrolase activity"/>
    <property type="evidence" value="ECO:0007669"/>
    <property type="project" value="UniProtKB-UniRule"/>
</dbReference>
<dbReference type="PANTHER" id="PTHR12670">
    <property type="entry name" value="CERAMIDASE"/>
    <property type="match status" value="1"/>
</dbReference>
<feature type="binding site" evidence="1">
    <location>
        <position position="248"/>
    </location>
    <ligand>
        <name>Zn(2+)</name>
        <dbReference type="ChEBI" id="CHEBI:29105"/>
    </ligand>
</feature>
<keyword evidence="2" id="KW-0443">Lipid metabolism</keyword>
<organism evidence="4 5">
    <name type="scientific">Arenibacter algicola</name>
    <dbReference type="NCBI Taxonomy" id="616991"/>
    <lineage>
        <taxon>Bacteria</taxon>
        <taxon>Pseudomonadati</taxon>
        <taxon>Bacteroidota</taxon>
        <taxon>Flavobacteriia</taxon>
        <taxon>Flavobacteriales</taxon>
        <taxon>Flavobacteriaceae</taxon>
        <taxon>Arenibacter</taxon>
    </lineage>
</organism>
<comment type="cofactor">
    <cofactor evidence="1">
        <name>Zn(2+)</name>
        <dbReference type="ChEBI" id="CHEBI:29105"/>
    </cofactor>
    <text evidence="1">Binds 1 zinc ion per subunit.</text>
</comment>
<dbReference type="InterPro" id="IPR006823">
    <property type="entry name" value="Ceramidase_alk"/>
</dbReference>
<name>A0A221V0M9_9FLAO</name>
<dbReference type="GO" id="GO:0042759">
    <property type="term" value="P:long-chain fatty acid biosynthetic process"/>
    <property type="evidence" value="ECO:0007669"/>
    <property type="project" value="TreeGrafter"/>
</dbReference>
<keyword evidence="1" id="KW-0862">Zinc</keyword>
<feature type="domain" description="Neutral/alkaline non-lysosomal ceramidase N-terminal" evidence="3">
    <location>
        <begin position="56"/>
        <end position="275"/>
    </location>
</feature>
<dbReference type="RefSeq" id="WP_093979479.1">
    <property type="nucleotide sequence ID" value="NZ_CP022515.1"/>
</dbReference>
<protein>
    <recommendedName>
        <fullName evidence="2">Neutral ceramidase</fullName>
        <ecNumber evidence="2">3.5.1.23</ecNumber>
    </recommendedName>
</protein>
<dbReference type="PANTHER" id="PTHR12670:SF1">
    <property type="entry name" value="NEUTRAL CERAMIDASE"/>
    <property type="match status" value="1"/>
</dbReference>
<comment type="catalytic activity">
    <reaction evidence="2">
        <text>an N-acylsphing-4-enine + H2O = sphing-4-enine + a fatty acid</text>
        <dbReference type="Rhea" id="RHEA:20856"/>
        <dbReference type="ChEBI" id="CHEBI:15377"/>
        <dbReference type="ChEBI" id="CHEBI:28868"/>
        <dbReference type="ChEBI" id="CHEBI:52639"/>
        <dbReference type="ChEBI" id="CHEBI:57756"/>
        <dbReference type="EC" id="3.5.1.23"/>
    </reaction>
</comment>
<dbReference type="Proteomes" id="UP000204551">
    <property type="component" value="Chromosome"/>
</dbReference>
<evidence type="ECO:0000259" key="3">
    <source>
        <dbReference type="Pfam" id="PF04734"/>
    </source>
</evidence>
<dbReference type="EMBL" id="CP022515">
    <property type="protein sequence ID" value="ASO07144.1"/>
    <property type="molecule type" value="Genomic_DNA"/>
</dbReference>
<dbReference type="GO" id="GO:0016020">
    <property type="term" value="C:membrane"/>
    <property type="evidence" value="ECO:0007669"/>
    <property type="project" value="GOC"/>
</dbReference>
<keyword evidence="2 4" id="KW-0378">Hydrolase</keyword>
<reference evidence="4 5" key="1">
    <citation type="submission" date="2017-07" db="EMBL/GenBank/DDBJ databases">
        <title>Genome Sequence of Arenibacter algicola Strain SMS7 Isolated from a culture of the Diatom Skeletonema marinoi.</title>
        <authorList>
            <person name="Topel M."/>
            <person name="Pinder M.I.M."/>
            <person name="Johansson O.N."/>
            <person name="Kourtchenko O."/>
            <person name="Godhe A."/>
            <person name="Clarke A.K."/>
        </authorList>
    </citation>
    <scope>NUCLEOTIDE SEQUENCE [LARGE SCALE GENOMIC DNA]</scope>
    <source>
        <strain evidence="4 5">SMS7</strain>
    </source>
</reference>
<dbReference type="KEGG" id="aalg:AREALGSMS7_03734"/>
<accession>A0A221V0M9</accession>
<dbReference type="GO" id="GO:0046872">
    <property type="term" value="F:metal ion binding"/>
    <property type="evidence" value="ECO:0007669"/>
    <property type="project" value="UniProtKB-KW"/>
</dbReference>
<comment type="similarity">
    <text evidence="2">Belongs to the neutral ceramidase family.</text>
</comment>
<dbReference type="EC" id="3.5.1.23" evidence="2"/>
<proteinExistence type="inferred from homology"/>
<feature type="binding site" evidence="1">
    <location>
        <position position="137"/>
    </location>
    <ligand>
        <name>Zn(2+)</name>
        <dbReference type="ChEBI" id="CHEBI:29105"/>
    </ligand>
</feature>
<dbReference type="Pfam" id="PF04734">
    <property type="entry name" value="Ceramidase_alk"/>
    <property type="match status" value="1"/>
</dbReference>
<dbReference type="GO" id="GO:0046514">
    <property type="term" value="P:ceramide catabolic process"/>
    <property type="evidence" value="ECO:0007669"/>
    <property type="project" value="InterPro"/>
</dbReference>